<dbReference type="UniPathway" id="UPA00344"/>
<dbReference type="SUPFAM" id="SSF53218">
    <property type="entry name" value="Molybdenum cofactor biosynthesis proteins"/>
    <property type="match status" value="1"/>
</dbReference>
<name>A0A366FBR4_9HYPH</name>
<keyword evidence="2" id="KW-0548">Nucleotidyltransferase</keyword>
<dbReference type="InterPro" id="IPR001453">
    <property type="entry name" value="MoaB/Mog_dom"/>
</dbReference>
<dbReference type="OrthoDB" id="9779263at2"/>
<evidence type="ECO:0000259" key="1">
    <source>
        <dbReference type="SMART" id="SM00852"/>
    </source>
</evidence>
<keyword evidence="2" id="KW-0808">Transferase</keyword>
<dbReference type="InterPro" id="IPR036425">
    <property type="entry name" value="MoaB/Mog-like_dom_sf"/>
</dbReference>
<feature type="domain" description="MoaB/Mog" evidence="1">
    <location>
        <begin position="170"/>
        <end position="302"/>
    </location>
</feature>
<dbReference type="SMART" id="SM00852">
    <property type="entry name" value="MoCF_biosynth"/>
    <property type="match status" value="1"/>
</dbReference>
<reference evidence="2 3" key="1">
    <citation type="submission" date="2018-06" db="EMBL/GenBank/DDBJ databases">
        <title>Genomic Encyclopedia of Type Strains, Phase IV (KMG-IV): sequencing the most valuable type-strain genomes for metagenomic binning, comparative biology and taxonomic classification.</title>
        <authorList>
            <person name="Goeker M."/>
        </authorList>
    </citation>
    <scope>NUCLEOTIDE SEQUENCE [LARGE SCALE GENOMIC DNA]</scope>
    <source>
        <strain evidence="2 3">DSM 24875</strain>
    </source>
</reference>
<sequence>MKFGSVPIHEADGAILAHSVRIDGLTLKKGDVVTPDRRRRLAEAGVASVMAARLEDGDVGENDAAARLASRLAGAHTRSAAPFTGRVNLFAEAAGLALFDRAAIDRVNAIDEAITVATLPAHRPVEDGDMVATVKIIPFSAPAAMLERALDALGPAPAVSVAPFRPLRVAVVSTLLPGLKDSVVDKTLRALKARLAPTGARVTDHVACRHDAAALLEALGRVEPQADALVVFGASAITDRRDVIPAAIEAFGGRIERFGMPVDPGNLLLLAARGGKPIIGAPGCARSPKENGFDWVLQRILAGVPVADADIRAMGVGGLLMEIASRPQPREPHE</sequence>
<accession>A0A366FBR4</accession>
<dbReference type="GO" id="GO:0016779">
    <property type="term" value="F:nucleotidyltransferase activity"/>
    <property type="evidence" value="ECO:0007669"/>
    <property type="project" value="UniProtKB-KW"/>
</dbReference>
<gene>
    <name evidence="2" type="ORF">DFR50_11695</name>
</gene>
<evidence type="ECO:0000313" key="3">
    <source>
        <dbReference type="Proteomes" id="UP000253529"/>
    </source>
</evidence>
<evidence type="ECO:0000313" key="2">
    <source>
        <dbReference type="EMBL" id="RBP11400.1"/>
    </source>
</evidence>
<comment type="caution">
    <text evidence="2">The sequence shown here is derived from an EMBL/GenBank/DDBJ whole genome shotgun (WGS) entry which is preliminary data.</text>
</comment>
<dbReference type="Gene3D" id="3.40.980.10">
    <property type="entry name" value="MoaB/Mog-like domain"/>
    <property type="match status" value="1"/>
</dbReference>
<dbReference type="EMBL" id="QNRK01000016">
    <property type="protein sequence ID" value="RBP11400.1"/>
    <property type="molecule type" value="Genomic_DNA"/>
</dbReference>
<organism evidence="2 3">
    <name type="scientific">Roseiarcus fermentans</name>
    <dbReference type="NCBI Taxonomy" id="1473586"/>
    <lineage>
        <taxon>Bacteria</taxon>
        <taxon>Pseudomonadati</taxon>
        <taxon>Pseudomonadota</taxon>
        <taxon>Alphaproteobacteria</taxon>
        <taxon>Hyphomicrobiales</taxon>
        <taxon>Roseiarcaceae</taxon>
        <taxon>Roseiarcus</taxon>
    </lineage>
</organism>
<dbReference type="RefSeq" id="WP_113890185.1">
    <property type="nucleotide sequence ID" value="NZ_QNRK01000016.1"/>
</dbReference>
<dbReference type="Pfam" id="PF00994">
    <property type="entry name" value="MoCF_biosynth"/>
    <property type="match status" value="1"/>
</dbReference>
<dbReference type="Proteomes" id="UP000253529">
    <property type="component" value="Unassembled WGS sequence"/>
</dbReference>
<dbReference type="AlphaFoldDB" id="A0A366FBR4"/>
<proteinExistence type="predicted"/>
<dbReference type="CDD" id="cd03522">
    <property type="entry name" value="MoeA_like"/>
    <property type="match status" value="1"/>
</dbReference>
<keyword evidence="3" id="KW-1185">Reference proteome</keyword>
<protein>
    <submittedName>
        <fullName evidence="2">Molybdenum cofactor cytidylyltransferase</fullName>
    </submittedName>
</protein>